<evidence type="ECO:0000313" key="3">
    <source>
        <dbReference type="Proteomes" id="UP000574769"/>
    </source>
</evidence>
<feature type="domain" description="BLUF" evidence="1">
    <location>
        <begin position="1"/>
        <end position="91"/>
    </location>
</feature>
<dbReference type="Pfam" id="PF04940">
    <property type="entry name" value="BLUF"/>
    <property type="match status" value="1"/>
</dbReference>
<proteinExistence type="predicted"/>
<dbReference type="RefSeq" id="WP_184113407.1">
    <property type="nucleotide sequence ID" value="NZ_JACHNY010000003.1"/>
</dbReference>
<evidence type="ECO:0000313" key="2">
    <source>
        <dbReference type="EMBL" id="MBB4617509.1"/>
    </source>
</evidence>
<accession>A0A7W7EXY5</accession>
<dbReference type="InterPro" id="IPR036046">
    <property type="entry name" value="Acylphosphatase-like_dom_sf"/>
</dbReference>
<dbReference type="AlphaFoldDB" id="A0A7W7EXY5"/>
<comment type="caution">
    <text evidence="2">The sequence shown here is derived from an EMBL/GenBank/DDBJ whole genome shotgun (WGS) entry which is preliminary data.</text>
</comment>
<dbReference type="Proteomes" id="UP000574769">
    <property type="component" value="Unassembled WGS sequence"/>
</dbReference>
<dbReference type="InterPro" id="IPR007024">
    <property type="entry name" value="BLUF_domain"/>
</dbReference>
<dbReference type="Gene3D" id="3.30.70.100">
    <property type="match status" value="1"/>
</dbReference>
<dbReference type="SMART" id="SM01034">
    <property type="entry name" value="BLUF"/>
    <property type="match status" value="1"/>
</dbReference>
<keyword evidence="3" id="KW-1185">Reference proteome</keyword>
<gene>
    <name evidence="2" type="ORF">GGQ96_001637</name>
</gene>
<sequence>MRQILYISSKTPGQDISVGNILIQSRRNNDAVGVTGLLYTDGTRFLQVLEGEGAAVTATFERIRADPRHHAVVVLSDKAVAERSFGRWAMAHRLPTDPADEFDARVTRMLADASDSVRGTFLGLIAVRR</sequence>
<dbReference type="SUPFAM" id="SSF54975">
    <property type="entry name" value="Acylphosphatase/BLUF domain-like"/>
    <property type="match status" value="1"/>
</dbReference>
<dbReference type="PROSITE" id="PS50925">
    <property type="entry name" value="BLUF"/>
    <property type="match status" value="1"/>
</dbReference>
<name>A0A7W7EXY5_9SPHN</name>
<protein>
    <recommendedName>
        <fullName evidence="1">BLUF domain-containing protein</fullName>
    </recommendedName>
</protein>
<organism evidence="2 3">
    <name type="scientific">Sphingomonas abaci</name>
    <dbReference type="NCBI Taxonomy" id="237611"/>
    <lineage>
        <taxon>Bacteria</taxon>
        <taxon>Pseudomonadati</taxon>
        <taxon>Pseudomonadota</taxon>
        <taxon>Alphaproteobacteria</taxon>
        <taxon>Sphingomonadales</taxon>
        <taxon>Sphingomonadaceae</taxon>
        <taxon>Sphingomonas</taxon>
    </lineage>
</organism>
<dbReference type="EMBL" id="JACHNY010000003">
    <property type="protein sequence ID" value="MBB4617509.1"/>
    <property type="molecule type" value="Genomic_DNA"/>
</dbReference>
<dbReference type="GO" id="GO:0009882">
    <property type="term" value="F:blue light photoreceptor activity"/>
    <property type="evidence" value="ECO:0007669"/>
    <property type="project" value="InterPro"/>
</dbReference>
<dbReference type="GO" id="GO:0071949">
    <property type="term" value="F:FAD binding"/>
    <property type="evidence" value="ECO:0007669"/>
    <property type="project" value="InterPro"/>
</dbReference>
<reference evidence="2 3" key="1">
    <citation type="submission" date="2020-08" db="EMBL/GenBank/DDBJ databases">
        <title>Genomic Encyclopedia of Type Strains, Phase IV (KMG-IV): sequencing the most valuable type-strain genomes for metagenomic binning, comparative biology and taxonomic classification.</title>
        <authorList>
            <person name="Goeker M."/>
        </authorList>
    </citation>
    <scope>NUCLEOTIDE SEQUENCE [LARGE SCALE GENOMIC DNA]</scope>
    <source>
        <strain evidence="2 3">DSM 15867</strain>
    </source>
</reference>
<evidence type="ECO:0000259" key="1">
    <source>
        <dbReference type="PROSITE" id="PS50925"/>
    </source>
</evidence>